<feature type="transmembrane region" description="Helical" evidence="7">
    <location>
        <begin position="105"/>
        <end position="124"/>
    </location>
</feature>
<feature type="transmembrane region" description="Helical" evidence="7">
    <location>
        <begin position="12"/>
        <end position="32"/>
    </location>
</feature>
<dbReference type="PANTHER" id="PTHR32322:SF18">
    <property type="entry name" value="S-ADENOSYLMETHIONINE_S-ADENOSYLHOMOCYSTEINE TRANSPORTER"/>
    <property type="match status" value="1"/>
</dbReference>
<evidence type="ECO:0000256" key="4">
    <source>
        <dbReference type="ARBA" id="ARBA00022692"/>
    </source>
</evidence>
<comment type="subcellular location">
    <subcellularLocation>
        <location evidence="1">Cell membrane</location>
        <topology evidence="1">Multi-pass membrane protein</topology>
    </subcellularLocation>
</comment>
<feature type="transmembrane region" description="Helical" evidence="7">
    <location>
        <begin position="279"/>
        <end position="298"/>
    </location>
</feature>
<feature type="domain" description="EamA" evidence="8">
    <location>
        <begin position="163"/>
        <end position="295"/>
    </location>
</feature>
<accession>A0A4P6ZLX1</accession>
<dbReference type="OrthoDB" id="9810818at2"/>
<organism evidence="9 10">
    <name type="scientific">Acetilactobacillus jinshanensis</name>
    <dbReference type="NCBI Taxonomy" id="1720083"/>
    <lineage>
        <taxon>Bacteria</taxon>
        <taxon>Bacillati</taxon>
        <taxon>Bacillota</taxon>
        <taxon>Bacilli</taxon>
        <taxon>Lactobacillales</taxon>
        <taxon>Lactobacillaceae</taxon>
        <taxon>Acetilactobacillus</taxon>
    </lineage>
</organism>
<evidence type="ECO:0000256" key="1">
    <source>
        <dbReference type="ARBA" id="ARBA00004651"/>
    </source>
</evidence>
<gene>
    <name evidence="9" type="ORF">ELX58_06060</name>
</gene>
<feature type="domain" description="EamA" evidence="8">
    <location>
        <begin position="10"/>
        <end position="149"/>
    </location>
</feature>
<feature type="transmembrane region" description="Helical" evidence="7">
    <location>
        <begin position="131"/>
        <end position="149"/>
    </location>
</feature>
<dbReference type="PANTHER" id="PTHR32322">
    <property type="entry name" value="INNER MEMBRANE TRANSPORTER"/>
    <property type="match status" value="1"/>
</dbReference>
<evidence type="ECO:0000259" key="8">
    <source>
        <dbReference type="Pfam" id="PF00892"/>
    </source>
</evidence>
<evidence type="ECO:0000256" key="7">
    <source>
        <dbReference type="SAM" id="Phobius"/>
    </source>
</evidence>
<dbReference type="Proteomes" id="UP000294321">
    <property type="component" value="Chromosome"/>
</dbReference>
<keyword evidence="6 7" id="KW-0472">Membrane</keyword>
<evidence type="ECO:0000256" key="3">
    <source>
        <dbReference type="ARBA" id="ARBA00022475"/>
    </source>
</evidence>
<feature type="transmembrane region" description="Helical" evidence="7">
    <location>
        <begin position="192"/>
        <end position="209"/>
    </location>
</feature>
<evidence type="ECO:0000313" key="10">
    <source>
        <dbReference type="Proteomes" id="UP000294321"/>
    </source>
</evidence>
<dbReference type="AlphaFoldDB" id="A0A4P6ZLX1"/>
<name>A0A4P6ZLX1_9LACO</name>
<feature type="transmembrane region" description="Helical" evidence="7">
    <location>
        <begin position="221"/>
        <end position="241"/>
    </location>
</feature>
<keyword evidence="3" id="KW-1003">Cell membrane</keyword>
<comment type="similarity">
    <text evidence="2">Belongs to the EamA transporter family.</text>
</comment>
<feature type="transmembrane region" description="Helical" evidence="7">
    <location>
        <begin position="44"/>
        <end position="63"/>
    </location>
</feature>
<feature type="transmembrane region" description="Helical" evidence="7">
    <location>
        <begin position="253"/>
        <end position="273"/>
    </location>
</feature>
<dbReference type="InterPro" id="IPR037185">
    <property type="entry name" value="EmrE-like"/>
</dbReference>
<dbReference type="InterPro" id="IPR000620">
    <property type="entry name" value="EamA_dom"/>
</dbReference>
<evidence type="ECO:0000256" key="5">
    <source>
        <dbReference type="ARBA" id="ARBA00022989"/>
    </source>
</evidence>
<keyword evidence="4 7" id="KW-0812">Transmembrane</keyword>
<dbReference type="InterPro" id="IPR050638">
    <property type="entry name" value="AA-Vitamin_Transporters"/>
</dbReference>
<dbReference type="KEGG" id="lji:ELX58_06060"/>
<reference evidence="10" key="1">
    <citation type="submission" date="2018-12" db="EMBL/GenBank/DDBJ databases">
        <title>A new species of lactobacillus.</title>
        <authorList>
            <person name="Jian Y."/>
            <person name="Xin L."/>
            <person name="Hong Z.J."/>
            <person name="Ming L.Z."/>
            <person name="Hong X.Z."/>
        </authorList>
    </citation>
    <scope>NUCLEOTIDE SEQUENCE [LARGE SCALE GENOMIC DNA]</scope>
    <source>
        <strain evidence="10">HSLZ-75</strain>
    </source>
</reference>
<evidence type="ECO:0000313" key="9">
    <source>
        <dbReference type="EMBL" id="QBP18698.1"/>
    </source>
</evidence>
<feature type="transmembrane region" description="Helical" evidence="7">
    <location>
        <begin position="161"/>
        <end position="180"/>
    </location>
</feature>
<protein>
    <submittedName>
        <fullName evidence="9">EamA family transporter</fullName>
    </submittedName>
</protein>
<dbReference type="RefSeq" id="WP_133442256.1">
    <property type="nucleotide sequence ID" value="NZ_CP034726.1"/>
</dbReference>
<dbReference type="EMBL" id="CP034726">
    <property type="protein sequence ID" value="QBP18698.1"/>
    <property type="molecule type" value="Genomic_DNA"/>
</dbReference>
<keyword evidence="5 7" id="KW-1133">Transmembrane helix</keyword>
<feature type="transmembrane region" description="Helical" evidence="7">
    <location>
        <begin position="75"/>
        <end position="99"/>
    </location>
</feature>
<dbReference type="SUPFAM" id="SSF103481">
    <property type="entry name" value="Multidrug resistance efflux transporter EmrE"/>
    <property type="match status" value="2"/>
</dbReference>
<sequence>MKTKETMVTKGIMWAFASSAMFGISTTVLQFVSQGEAIPAPWFLSVRTLFAGLILLVISAFIYGKHIFDIFKSVMGVISLVAYAIFGLGANLLTFYLSVQNGNSAMSAILQYLAPLFVVIGMIIFQHKRPLWTDLLVFIIAMVGVTFALTKGDFSELSIPMVSLFWGIGSGLTQALYIVLPRPLVKRHYPPMLILGWGALIAGVLFNINRPVWVGVPKINMALILSVGCMILIGTVIPFIIVLHSTKFASSEVISLVDATEPIVTFILSIIFFSLQVNAIELIGAGMVIVAIAILQLSHGHLEKKAEKLNN</sequence>
<proteinExistence type="inferred from homology"/>
<dbReference type="Pfam" id="PF00892">
    <property type="entry name" value="EamA"/>
    <property type="match status" value="2"/>
</dbReference>
<dbReference type="GO" id="GO:0005886">
    <property type="term" value="C:plasma membrane"/>
    <property type="evidence" value="ECO:0007669"/>
    <property type="project" value="UniProtKB-SubCell"/>
</dbReference>
<keyword evidence="10" id="KW-1185">Reference proteome</keyword>
<evidence type="ECO:0000256" key="2">
    <source>
        <dbReference type="ARBA" id="ARBA00007362"/>
    </source>
</evidence>
<evidence type="ECO:0000256" key="6">
    <source>
        <dbReference type="ARBA" id="ARBA00023136"/>
    </source>
</evidence>